<evidence type="ECO:0000313" key="2">
    <source>
        <dbReference type="EMBL" id="MDQ2092047.1"/>
    </source>
</evidence>
<dbReference type="Proteomes" id="UP001226762">
    <property type="component" value="Unassembled WGS sequence"/>
</dbReference>
<accession>A0AAE4B6E1</accession>
<name>A0AAE4B6E1_9RHOB</name>
<dbReference type="RefSeq" id="WP_306737352.1">
    <property type="nucleotide sequence ID" value="NZ_JANHAX010000007.1"/>
</dbReference>
<keyword evidence="3" id="KW-1185">Reference proteome</keyword>
<organism evidence="2 3">
    <name type="scientific">Marimonas arenosa</name>
    <dbReference type="NCBI Taxonomy" id="1795305"/>
    <lineage>
        <taxon>Bacteria</taxon>
        <taxon>Pseudomonadati</taxon>
        <taxon>Pseudomonadota</taxon>
        <taxon>Alphaproteobacteria</taxon>
        <taxon>Rhodobacterales</taxon>
        <taxon>Paracoccaceae</taxon>
        <taxon>Marimonas</taxon>
    </lineage>
</organism>
<evidence type="ECO:0000313" key="3">
    <source>
        <dbReference type="Proteomes" id="UP001226762"/>
    </source>
</evidence>
<feature type="coiled-coil region" evidence="1">
    <location>
        <begin position="48"/>
        <end position="75"/>
    </location>
</feature>
<gene>
    <name evidence="2" type="ORF">NO357_19265</name>
</gene>
<dbReference type="AlphaFoldDB" id="A0AAE4B6E1"/>
<proteinExistence type="predicted"/>
<protein>
    <submittedName>
        <fullName evidence="2">Uncharacterized protein</fullName>
    </submittedName>
</protein>
<sequence>MDREDALKKRADLIESRTAEYVHRAKRMVLDTFGRDAASTQATLVVQIARAMIDLEAAELNAAALRRIAREIEDKDG</sequence>
<reference evidence="2" key="2">
    <citation type="submission" date="2023-02" db="EMBL/GenBank/DDBJ databases">
        <title>'Rhodoalgimonas zhirmunskyi' gen. nov., isolated from a red alga.</title>
        <authorList>
            <person name="Nedashkovskaya O.I."/>
            <person name="Otstavnykh N.Y."/>
            <person name="Bystritskaya E.P."/>
            <person name="Balabanova L.A."/>
            <person name="Isaeva M.P."/>
        </authorList>
    </citation>
    <scope>NUCLEOTIDE SEQUENCE</scope>
    <source>
        <strain evidence="2">KCTC 52189</strain>
    </source>
</reference>
<dbReference type="EMBL" id="JANHAX010000007">
    <property type="protein sequence ID" value="MDQ2092047.1"/>
    <property type="molecule type" value="Genomic_DNA"/>
</dbReference>
<reference evidence="2" key="1">
    <citation type="submission" date="2022-07" db="EMBL/GenBank/DDBJ databases">
        <authorList>
            <person name="Otstavnykh N."/>
            <person name="Isaeva M."/>
            <person name="Bystritskaya E."/>
        </authorList>
    </citation>
    <scope>NUCLEOTIDE SEQUENCE</scope>
    <source>
        <strain evidence="2">KCTC 52189</strain>
    </source>
</reference>
<comment type="caution">
    <text evidence="2">The sequence shown here is derived from an EMBL/GenBank/DDBJ whole genome shotgun (WGS) entry which is preliminary data.</text>
</comment>
<keyword evidence="1" id="KW-0175">Coiled coil</keyword>
<evidence type="ECO:0000256" key="1">
    <source>
        <dbReference type="SAM" id="Coils"/>
    </source>
</evidence>